<proteinExistence type="predicted"/>
<dbReference type="Proteomes" id="UP001595616">
    <property type="component" value="Unassembled WGS sequence"/>
</dbReference>
<dbReference type="EMBL" id="JBHRYQ010000001">
    <property type="protein sequence ID" value="MFC3812354.1"/>
    <property type="molecule type" value="Genomic_DNA"/>
</dbReference>
<dbReference type="NCBIfam" id="NF033644">
    <property type="entry name" value="antiterm_UpxY"/>
    <property type="match status" value="1"/>
</dbReference>
<dbReference type="InterPro" id="IPR006645">
    <property type="entry name" value="NGN-like_dom"/>
</dbReference>
<dbReference type="InterPro" id="IPR036735">
    <property type="entry name" value="NGN_dom_sf"/>
</dbReference>
<accession>A0ABV7YYV8</accession>
<keyword evidence="1" id="KW-0804">Transcription</keyword>
<dbReference type="Gene3D" id="3.30.70.940">
    <property type="entry name" value="NusG, N-terminal domain"/>
    <property type="match status" value="1"/>
</dbReference>
<protein>
    <submittedName>
        <fullName evidence="3">UpxY family transcription antiterminator</fullName>
    </submittedName>
</protein>
<evidence type="ECO:0000259" key="2">
    <source>
        <dbReference type="Pfam" id="PF02357"/>
    </source>
</evidence>
<reference evidence="4" key="1">
    <citation type="journal article" date="2019" name="Int. J. Syst. Evol. Microbiol.">
        <title>The Global Catalogue of Microorganisms (GCM) 10K type strain sequencing project: providing services to taxonomists for standard genome sequencing and annotation.</title>
        <authorList>
            <consortium name="The Broad Institute Genomics Platform"/>
            <consortium name="The Broad Institute Genome Sequencing Center for Infectious Disease"/>
            <person name="Wu L."/>
            <person name="Ma J."/>
        </authorList>
    </citation>
    <scope>NUCLEOTIDE SEQUENCE [LARGE SCALE GENOMIC DNA]</scope>
    <source>
        <strain evidence="4">CECT 7956</strain>
    </source>
</reference>
<evidence type="ECO:0000313" key="3">
    <source>
        <dbReference type="EMBL" id="MFC3812354.1"/>
    </source>
</evidence>
<dbReference type="CDD" id="cd09895">
    <property type="entry name" value="NGN_SP_UpxY"/>
    <property type="match status" value="1"/>
</dbReference>
<dbReference type="RefSeq" id="WP_379839224.1">
    <property type="nucleotide sequence ID" value="NZ_JBHRYQ010000001.1"/>
</dbReference>
<evidence type="ECO:0000313" key="4">
    <source>
        <dbReference type="Proteomes" id="UP001595616"/>
    </source>
</evidence>
<keyword evidence="4" id="KW-1185">Reference proteome</keyword>
<dbReference type="Pfam" id="PF02357">
    <property type="entry name" value="NusG"/>
    <property type="match status" value="1"/>
</dbReference>
<feature type="domain" description="NusG-like N-terminal" evidence="2">
    <location>
        <begin position="20"/>
        <end position="111"/>
    </location>
</feature>
<organism evidence="3 4">
    <name type="scientific">Lacihabitans lacunae</name>
    <dbReference type="NCBI Taxonomy" id="1028214"/>
    <lineage>
        <taxon>Bacteria</taxon>
        <taxon>Pseudomonadati</taxon>
        <taxon>Bacteroidota</taxon>
        <taxon>Cytophagia</taxon>
        <taxon>Cytophagales</taxon>
        <taxon>Leadbetterellaceae</taxon>
        <taxon>Lacihabitans</taxon>
    </lineage>
</organism>
<name>A0ABV7YYV8_9BACT</name>
<dbReference type="SUPFAM" id="SSF82679">
    <property type="entry name" value="N-utilization substance G protein NusG, N-terminal domain"/>
    <property type="match status" value="1"/>
</dbReference>
<comment type="caution">
    <text evidence="3">The sequence shown here is derived from an EMBL/GenBank/DDBJ whole genome shotgun (WGS) entry which is preliminary data.</text>
</comment>
<evidence type="ECO:0000256" key="1">
    <source>
        <dbReference type="ARBA" id="ARBA00023163"/>
    </source>
</evidence>
<gene>
    <name evidence="3" type="ORF">ACFOOI_16955</name>
</gene>
<sequence>MSVFKDPLLEKNTVKTQTTAWHVIYTKAKHEKKVAQLLASKGLEAYCPIKIEQKVWSDRIKKIETPIFRSYCFVKVSQSNYREVLETPGVVRYLYWCGSPAIVPDIEMTEIKNWIEKNINKEFHLQQFKQDEIVQIQSGILKNRNAQIVKQNGNSLILQINSLGLRVICSLEETILSKI</sequence>